<protein>
    <recommendedName>
        <fullName evidence="4">Glutamyl-tRNA reductase</fullName>
        <shortName evidence="4">GluTR</shortName>
        <ecNumber evidence="4">1.2.1.70</ecNumber>
    </recommendedName>
</protein>
<evidence type="ECO:0000313" key="12">
    <source>
        <dbReference type="Proteomes" id="UP000186917"/>
    </source>
</evidence>
<organism evidence="11 12">
    <name type="scientific">Filimonas lacunae</name>
    <dbReference type="NCBI Taxonomy" id="477680"/>
    <lineage>
        <taxon>Bacteria</taxon>
        <taxon>Pseudomonadati</taxon>
        <taxon>Bacteroidota</taxon>
        <taxon>Chitinophagia</taxon>
        <taxon>Chitinophagales</taxon>
        <taxon>Chitinophagaceae</taxon>
        <taxon>Filimonas</taxon>
    </lineage>
</organism>
<dbReference type="NCBIfam" id="TIGR01035">
    <property type="entry name" value="hemA"/>
    <property type="match status" value="1"/>
</dbReference>
<dbReference type="PROSITE" id="PS00747">
    <property type="entry name" value="GLUTR"/>
    <property type="match status" value="1"/>
</dbReference>
<reference evidence="12" key="1">
    <citation type="submission" date="2017-01" db="EMBL/GenBank/DDBJ databases">
        <authorList>
            <person name="Varghese N."/>
            <person name="Submissions S."/>
        </authorList>
    </citation>
    <scope>NUCLEOTIDE SEQUENCE [LARGE SCALE GENOMIC DNA]</scope>
    <source>
        <strain evidence="12">DSM 21054</strain>
    </source>
</reference>
<dbReference type="PANTHER" id="PTHR43013">
    <property type="entry name" value="GLUTAMYL-TRNA REDUCTASE"/>
    <property type="match status" value="1"/>
</dbReference>
<dbReference type="KEGG" id="fln:FLA_5090"/>
<keyword evidence="2 4" id="KW-0560">Oxidoreductase</keyword>
<comment type="catalytic activity">
    <reaction evidence="4">
        <text>(S)-4-amino-5-oxopentanoate + tRNA(Glu) + NADP(+) = L-glutamyl-tRNA(Glu) + NADPH + H(+)</text>
        <dbReference type="Rhea" id="RHEA:12344"/>
        <dbReference type="Rhea" id="RHEA-COMP:9663"/>
        <dbReference type="Rhea" id="RHEA-COMP:9680"/>
        <dbReference type="ChEBI" id="CHEBI:15378"/>
        <dbReference type="ChEBI" id="CHEBI:57501"/>
        <dbReference type="ChEBI" id="CHEBI:57783"/>
        <dbReference type="ChEBI" id="CHEBI:58349"/>
        <dbReference type="ChEBI" id="CHEBI:78442"/>
        <dbReference type="ChEBI" id="CHEBI:78520"/>
        <dbReference type="EC" id="1.2.1.70"/>
    </reaction>
</comment>
<dbReference type="InterPro" id="IPR018214">
    <property type="entry name" value="GluRdtase_CS"/>
</dbReference>
<evidence type="ECO:0000256" key="7">
    <source>
        <dbReference type="PIRSR" id="PIRSR000445-3"/>
    </source>
</evidence>
<feature type="binding site" evidence="4 6">
    <location>
        <position position="118"/>
    </location>
    <ligand>
        <name>substrate</name>
    </ligand>
</feature>
<comment type="subunit">
    <text evidence="4">Homodimer.</text>
</comment>
<dbReference type="Gene3D" id="3.40.50.720">
    <property type="entry name" value="NAD(P)-binding Rossmann-like Domain"/>
    <property type="match status" value="1"/>
</dbReference>
<evidence type="ECO:0000256" key="6">
    <source>
        <dbReference type="PIRSR" id="PIRSR000445-2"/>
    </source>
</evidence>
<dbReference type="InterPro" id="IPR036343">
    <property type="entry name" value="GluRdtase_N_sf"/>
</dbReference>
<dbReference type="Pfam" id="PF01488">
    <property type="entry name" value="Shikimate_DH"/>
    <property type="match status" value="1"/>
</dbReference>
<feature type="domain" description="Glutamyl-tRNA reductase N-terminal" evidence="10">
    <location>
        <begin position="10"/>
        <end position="154"/>
    </location>
</feature>
<dbReference type="PIRSF" id="PIRSF000445">
    <property type="entry name" value="4pyrrol_synth_GluRdtase"/>
    <property type="match status" value="1"/>
</dbReference>
<comment type="miscellaneous">
    <text evidence="4">During catalysis, the active site Cys acts as a nucleophile attacking the alpha-carbonyl group of tRNA-bound glutamate with the formation of a thioester intermediate between enzyme and glutamate, and the concomitant release of tRNA(Glu). The thioester intermediate is finally reduced by direct hydride transfer from NADPH, to form the product GSA.</text>
</comment>
<feature type="binding site" evidence="4 6">
    <location>
        <position position="107"/>
    </location>
    <ligand>
        <name>substrate</name>
    </ligand>
</feature>
<keyword evidence="12" id="KW-1185">Reference proteome</keyword>
<feature type="binding site" evidence="4 7">
    <location>
        <begin position="187"/>
        <end position="192"/>
    </location>
    <ligand>
        <name>NADP(+)</name>
        <dbReference type="ChEBI" id="CHEBI:58349"/>
    </ligand>
</feature>
<dbReference type="InterPro" id="IPR036291">
    <property type="entry name" value="NAD(P)-bd_dom_sf"/>
</dbReference>
<evidence type="ECO:0000256" key="3">
    <source>
        <dbReference type="ARBA" id="ARBA00023244"/>
    </source>
</evidence>
<feature type="site" description="Important for activity" evidence="4 8">
    <location>
        <position position="97"/>
    </location>
</feature>
<dbReference type="GO" id="GO:0050661">
    <property type="term" value="F:NADP binding"/>
    <property type="evidence" value="ECO:0007669"/>
    <property type="project" value="InterPro"/>
</dbReference>
<dbReference type="GO" id="GO:0008883">
    <property type="term" value="F:glutamyl-tRNA reductase activity"/>
    <property type="evidence" value="ECO:0007669"/>
    <property type="project" value="UniProtKB-UniRule"/>
</dbReference>
<dbReference type="InterPro" id="IPR000343">
    <property type="entry name" value="4pyrrol_synth_GluRdtase"/>
</dbReference>
<dbReference type="SUPFAM" id="SSF51735">
    <property type="entry name" value="NAD(P)-binding Rossmann-fold domains"/>
    <property type="match status" value="1"/>
</dbReference>
<dbReference type="STRING" id="477680.SAMN05421788_101490"/>
<dbReference type="InterPro" id="IPR006151">
    <property type="entry name" value="Shikm_DH/Glu-tRNA_Rdtase"/>
</dbReference>
<dbReference type="CDD" id="cd05213">
    <property type="entry name" value="NAD_bind_Glutamyl_tRNA_reduct"/>
    <property type="match status" value="1"/>
</dbReference>
<dbReference type="SUPFAM" id="SSF69742">
    <property type="entry name" value="Glutamyl tRNA-reductase catalytic, N-terminal domain"/>
    <property type="match status" value="1"/>
</dbReference>
<evidence type="ECO:0000256" key="5">
    <source>
        <dbReference type="PIRSR" id="PIRSR000445-1"/>
    </source>
</evidence>
<dbReference type="UniPathway" id="UPA00251">
    <property type="reaction ID" value="UER00316"/>
</dbReference>
<dbReference type="EC" id="1.2.1.70" evidence="4"/>
<evidence type="ECO:0000313" key="11">
    <source>
        <dbReference type="EMBL" id="SIS66328.1"/>
    </source>
</evidence>
<dbReference type="OrthoDB" id="110209at2"/>
<gene>
    <name evidence="4" type="primary">hemA</name>
    <name evidence="11" type="ORF">SAMN05421788_101490</name>
</gene>
<comment type="similarity">
    <text evidence="4">Belongs to the glutamyl-tRNA reductase family.</text>
</comment>
<dbReference type="PANTHER" id="PTHR43013:SF1">
    <property type="entry name" value="GLUTAMYL-TRNA REDUCTASE"/>
    <property type="match status" value="1"/>
</dbReference>
<comment type="domain">
    <text evidence="4">Possesses an unusual extended V-shaped dimeric structure with each monomer consisting of three distinct domains arranged along a curved 'spinal' alpha-helix. The N-terminal catalytic domain specifically recognizes the glutamate moiety of the substrate. The second domain is the NADPH-binding domain, and the third C-terminal domain is responsible for dimerization.</text>
</comment>
<comment type="function">
    <text evidence="4">Catalyzes the NADPH-dependent reduction of glutamyl-tRNA(Glu) to glutamate 1-semialdehyde (GSA).</text>
</comment>
<accession>A0A173MN23</accession>
<evidence type="ECO:0000256" key="1">
    <source>
        <dbReference type="ARBA" id="ARBA00022857"/>
    </source>
</evidence>
<feature type="domain" description="Quinate/shikimate 5-dehydrogenase/glutamyl-tRNA reductase" evidence="9">
    <location>
        <begin position="172"/>
        <end position="301"/>
    </location>
</feature>
<keyword evidence="3 4" id="KW-0627">Porphyrin biosynthesis</keyword>
<dbReference type="InterPro" id="IPR015895">
    <property type="entry name" value="4pyrrol_synth_GluRdtase_N"/>
</dbReference>
<dbReference type="Gene3D" id="3.30.460.30">
    <property type="entry name" value="Glutamyl-tRNA reductase, N-terminal domain"/>
    <property type="match status" value="1"/>
</dbReference>
<dbReference type="RefSeq" id="WP_076375310.1">
    <property type="nucleotide sequence ID" value="NZ_AP017422.1"/>
</dbReference>
<proteinExistence type="inferred from homology"/>
<sequence>MNLNEFYITGINYKKTDASIRGQFAVNTDQYAAILEEAGQNGVEEMFVLSTCNRTEVFGLAPSPNVLIDLLCKQTSGSADSFKELAYIKQGMAAIEHLFSVGAGLDSQILGDYEIVGQIKQAIKFARENEFVGTFIERLYNTVLQSSKAIKAHTELSSGTVSVSFAAIQFLKQHLPDASHKKIVLLGTGKIGRNTCKNLVDYCGADSNNITLVNRTQAKAEALAQELQVKTAPYSQMMQVVQQADVVIVATNAEEPVICKKDLEGFGAKILIDLSIPNNIEPAAGELPGVALVNVDGLSRINDETLQNRIAEVPKANAIIVQHMQEFLEWYGMRQHVPALKAAKLKLQELHECGLFTLAAEAENTPATGGCPFHHKQPSSEETIQKVINNMALKMRRQQLPGCSYIEAINDFISAGNMN</sequence>
<feature type="binding site" evidence="4 6">
    <location>
        <begin position="51"/>
        <end position="54"/>
    </location>
    <ligand>
        <name>substrate</name>
    </ligand>
</feature>
<dbReference type="Proteomes" id="UP000186917">
    <property type="component" value="Unassembled WGS sequence"/>
</dbReference>
<evidence type="ECO:0000256" key="4">
    <source>
        <dbReference type="HAMAP-Rule" id="MF_00087"/>
    </source>
</evidence>
<dbReference type="GO" id="GO:0019353">
    <property type="term" value="P:protoporphyrinogen IX biosynthetic process from glutamate"/>
    <property type="evidence" value="ECO:0007669"/>
    <property type="project" value="TreeGrafter"/>
</dbReference>
<name>A0A173MN23_9BACT</name>
<comment type="pathway">
    <text evidence="4">Porphyrin-containing compound metabolism; protoporphyrin-IX biosynthesis; 5-aminolevulinate from L-glutamyl-tRNA(Glu): step 1/2.</text>
</comment>
<evidence type="ECO:0000256" key="2">
    <source>
        <dbReference type="ARBA" id="ARBA00023002"/>
    </source>
</evidence>
<evidence type="ECO:0000256" key="8">
    <source>
        <dbReference type="PIRSR" id="PIRSR000445-4"/>
    </source>
</evidence>
<dbReference type="Pfam" id="PF05201">
    <property type="entry name" value="GlutR_N"/>
    <property type="match status" value="1"/>
</dbReference>
<feature type="binding site" evidence="4 6">
    <location>
        <begin position="112"/>
        <end position="114"/>
    </location>
    <ligand>
        <name>substrate</name>
    </ligand>
</feature>
<feature type="active site" description="Nucleophile" evidence="4 5">
    <location>
        <position position="52"/>
    </location>
</feature>
<evidence type="ECO:0000259" key="10">
    <source>
        <dbReference type="Pfam" id="PF05201"/>
    </source>
</evidence>
<dbReference type="EMBL" id="FTOR01000001">
    <property type="protein sequence ID" value="SIS66328.1"/>
    <property type="molecule type" value="Genomic_DNA"/>
</dbReference>
<evidence type="ECO:0000259" key="9">
    <source>
        <dbReference type="Pfam" id="PF01488"/>
    </source>
</evidence>
<dbReference type="AlphaFoldDB" id="A0A173MN23"/>
<dbReference type="HAMAP" id="MF_00087">
    <property type="entry name" value="Glu_tRNA_reductase"/>
    <property type="match status" value="1"/>
</dbReference>
<keyword evidence="1 4" id="KW-0521">NADP</keyword>